<organism evidence="6 7">
    <name type="scientific">Aspergillus thermomutatus</name>
    <name type="common">Neosartorya pseudofischeri</name>
    <dbReference type="NCBI Taxonomy" id="41047"/>
    <lineage>
        <taxon>Eukaryota</taxon>
        <taxon>Fungi</taxon>
        <taxon>Dikarya</taxon>
        <taxon>Ascomycota</taxon>
        <taxon>Pezizomycotina</taxon>
        <taxon>Eurotiomycetes</taxon>
        <taxon>Eurotiomycetidae</taxon>
        <taxon>Eurotiales</taxon>
        <taxon>Aspergillaceae</taxon>
        <taxon>Aspergillus</taxon>
        <taxon>Aspergillus subgen. Fumigati</taxon>
    </lineage>
</organism>
<keyword evidence="1 3" id="KW-0547">Nucleotide-binding</keyword>
<evidence type="ECO:0000256" key="2">
    <source>
        <dbReference type="ARBA" id="ARBA00022840"/>
    </source>
</evidence>
<dbReference type="VEuPathDB" id="FungiDB:CDV56_106139"/>
<feature type="region of interest" description="Disordered" evidence="4">
    <location>
        <begin position="90"/>
        <end position="128"/>
    </location>
</feature>
<dbReference type="InterPro" id="IPR000719">
    <property type="entry name" value="Prot_kinase_dom"/>
</dbReference>
<dbReference type="GO" id="GO:0004674">
    <property type="term" value="F:protein serine/threonine kinase activity"/>
    <property type="evidence" value="ECO:0007669"/>
    <property type="project" value="TreeGrafter"/>
</dbReference>
<accession>A0A397HL99</accession>
<dbReference type="PANTHER" id="PTHR24346">
    <property type="entry name" value="MAP/MICROTUBULE AFFINITY-REGULATING KINASE"/>
    <property type="match status" value="1"/>
</dbReference>
<dbReference type="Pfam" id="PF00069">
    <property type="entry name" value="Pkinase"/>
    <property type="match status" value="1"/>
</dbReference>
<sequence length="597" mass="66309">MTQSEGSSPSGREVIQEHEPDYYYPYSVFSSEQSSQQIIAGCLHTGRSEPGTKKDGLKCSFQAYKRSDDVPCYSNEAGFSEKKRSSLNLDTFRTTKTETTASTSPQSDLSRPQPPSSSSSFSTPAPKQAPLNLASISLKGLFRRLDTDDIHKSASRSALNISTKNATNSISDQCELSSSRIVKETGRHLASRSESSLILVESRTCGTMPDQLEIPKFPIPVDGKGKSPIGDATLPEAFIVDSCKLSDEFVGTSFIPGLRGKIIGKGVTATVKLMHGKGPGKQHYYAVKEFRKGRKESLQAYDRKVKLEFSIAKSLHHPNIVETVRLCSHAGRWSHIMEYCSQGDLFTIVQQRYLSFESQICLMKQLFQGVAYLHSIGIAHRDIKLENLLLTGDSHLKITDFGCARVFSELHPGLPSNDGGCATVSGKIRKCGPGVCGSLPYIAPEVLAEDRSYDARLLDIWSCAIVCLAMLHCGTPWGAAEEKDPGYSRYLKWWEEFSTREPDGIITGDVYPKTGKFFSDLRTKALRRLILRMLHPIPERRATICDVMKDRWVKRIECCCPEPGKPSNCFEEVAGVVYPKVHNHLPPVKKGFFQRYI</sequence>
<evidence type="ECO:0000256" key="1">
    <source>
        <dbReference type="ARBA" id="ARBA00022741"/>
    </source>
</evidence>
<dbReference type="AlphaFoldDB" id="A0A397HL99"/>
<protein>
    <recommendedName>
        <fullName evidence="5">Protein kinase domain-containing protein</fullName>
    </recommendedName>
</protein>
<evidence type="ECO:0000313" key="7">
    <source>
        <dbReference type="Proteomes" id="UP000215305"/>
    </source>
</evidence>
<evidence type="ECO:0000313" key="6">
    <source>
        <dbReference type="EMBL" id="RHZ63895.1"/>
    </source>
</evidence>
<dbReference type="InterPro" id="IPR017441">
    <property type="entry name" value="Protein_kinase_ATP_BS"/>
</dbReference>
<proteinExistence type="predicted"/>
<evidence type="ECO:0000256" key="3">
    <source>
        <dbReference type="PROSITE-ProRule" id="PRU10141"/>
    </source>
</evidence>
<gene>
    <name evidence="6" type="ORF">CDV56_106139</name>
</gene>
<feature type="binding site" evidence="3">
    <location>
        <position position="288"/>
    </location>
    <ligand>
        <name>ATP</name>
        <dbReference type="ChEBI" id="CHEBI:30616"/>
    </ligand>
</feature>
<evidence type="ECO:0000256" key="4">
    <source>
        <dbReference type="SAM" id="MobiDB-lite"/>
    </source>
</evidence>
<dbReference type="RefSeq" id="XP_026617320.1">
    <property type="nucleotide sequence ID" value="XM_026759758.1"/>
</dbReference>
<dbReference type="STRING" id="41047.A0A397HL99"/>
<dbReference type="PROSITE" id="PS00107">
    <property type="entry name" value="PROTEIN_KINASE_ATP"/>
    <property type="match status" value="1"/>
</dbReference>
<dbReference type="InterPro" id="IPR011009">
    <property type="entry name" value="Kinase-like_dom_sf"/>
</dbReference>
<dbReference type="GO" id="GO:0000226">
    <property type="term" value="P:microtubule cytoskeleton organization"/>
    <property type="evidence" value="ECO:0007669"/>
    <property type="project" value="TreeGrafter"/>
</dbReference>
<dbReference type="PROSITE" id="PS50011">
    <property type="entry name" value="PROTEIN_KINASE_DOM"/>
    <property type="match status" value="1"/>
</dbReference>
<comment type="caution">
    <text evidence="6">The sequence shown here is derived from an EMBL/GenBank/DDBJ whole genome shotgun (WGS) entry which is preliminary data.</text>
</comment>
<dbReference type="GO" id="GO:0005524">
    <property type="term" value="F:ATP binding"/>
    <property type="evidence" value="ECO:0007669"/>
    <property type="project" value="UniProtKB-UniRule"/>
</dbReference>
<keyword evidence="7" id="KW-1185">Reference proteome</keyword>
<evidence type="ECO:0000259" key="5">
    <source>
        <dbReference type="PROSITE" id="PS50011"/>
    </source>
</evidence>
<dbReference type="Proteomes" id="UP000215305">
    <property type="component" value="Unassembled WGS sequence"/>
</dbReference>
<dbReference type="PROSITE" id="PS00108">
    <property type="entry name" value="PROTEIN_KINASE_ST"/>
    <property type="match status" value="1"/>
</dbReference>
<dbReference type="EMBL" id="NKHU02000026">
    <property type="protein sequence ID" value="RHZ63895.1"/>
    <property type="molecule type" value="Genomic_DNA"/>
</dbReference>
<feature type="domain" description="Protein kinase" evidence="5">
    <location>
        <begin position="257"/>
        <end position="553"/>
    </location>
</feature>
<dbReference type="OrthoDB" id="4062651at2759"/>
<name>A0A397HL99_ASPTH</name>
<dbReference type="PANTHER" id="PTHR24346:SF76">
    <property type="entry name" value="NON-SPECIFIC SERINE_THREONINE PROTEIN KINASE"/>
    <property type="match status" value="1"/>
</dbReference>
<dbReference type="SMART" id="SM00220">
    <property type="entry name" value="S_TKc"/>
    <property type="match status" value="1"/>
</dbReference>
<feature type="compositionally biased region" description="Low complexity" evidence="4">
    <location>
        <begin position="91"/>
        <end position="128"/>
    </location>
</feature>
<dbReference type="GO" id="GO:0035556">
    <property type="term" value="P:intracellular signal transduction"/>
    <property type="evidence" value="ECO:0007669"/>
    <property type="project" value="TreeGrafter"/>
</dbReference>
<dbReference type="InterPro" id="IPR008271">
    <property type="entry name" value="Ser/Thr_kinase_AS"/>
</dbReference>
<dbReference type="GO" id="GO:0005737">
    <property type="term" value="C:cytoplasm"/>
    <property type="evidence" value="ECO:0007669"/>
    <property type="project" value="TreeGrafter"/>
</dbReference>
<keyword evidence="2 3" id="KW-0067">ATP-binding</keyword>
<reference evidence="6" key="1">
    <citation type="submission" date="2018-08" db="EMBL/GenBank/DDBJ databases">
        <title>Draft genome sequence of azole-resistant Aspergillus thermomutatus (Neosartorya pseudofischeri) strain HMR AF 39, isolated from a human nasal aspirate.</title>
        <authorList>
            <person name="Parent-Michaud M."/>
            <person name="Dufresne P.J."/>
            <person name="Fournier E."/>
            <person name="Martineau C."/>
            <person name="Moreira S."/>
            <person name="Perkins V."/>
            <person name="De Repentigny L."/>
            <person name="Dufresne S.F."/>
        </authorList>
    </citation>
    <scope>NUCLEOTIDE SEQUENCE [LARGE SCALE GENOMIC DNA]</scope>
    <source>
        <strain evidence="6">HMR AF 39</strain>
    </source>
</reference>
<dbReference type="SUPFAM" id="SSF56112">
    <property type="entry name" value="Protein kinase-like (PK-like)"/>
    <property type="match status" value="1"/>
</dbReference>
<dbReference type="Gene3D" id="1.10.510.10">
    <property type="entry name" value="Transferase(Phosphotransferase) domain 1"/>
    <property type="match status" value="1"/>
</dbReference>
<dbReference type="GeneID" id="38128113"/>